<name>A0A2G6KEM4_9ACTN</name>
<dbReference type="EC" id="2.8.1.13" evidence="9"/>
<comment type="caution">
    <text evidence="12">The sequence shown here is derived from an EMBL/GenBank/DDBJ whole genome shotgun (WGS) entry which is preliminary data.</text>
</comment>
<sequence>MSRIMLAMSGGVDSSVAGALLLEAGHEVVGVTMKLWGGSADSGCCSLADVTDARRVADQLGIDHAVFNLGDDFDTHVVEPYVAAHAAGVTPNPCIECNRHIKFDRLLERADQLGFDAVATGHHAHIVATEDGRWELHRGADQAKDQSYVVHMLDQDALARTLFPLGTIDKTEVRRIAADLGLRTADKPDSQDVCFISSDLGREAFLKERIPLQPAVVVDRDGQRLGEVDSVEVVTIGQRRGLGLPGGGPKRYVIDIDHAAHVVTVGEDSDLFDDHLTVAAVTWIDRPCPGRVLVQCSAHGRAEPAVVSVDGDRVIARWECPQRRIAPGQSAVFYSTDNQRVLGGGTVVS</sequence>
<evidence type="ECO:0000256" key="9">
    <source>
        <dbReference type="HAMAP-Rule" id="MF_00144"/>
    </source>
</evidence>
<dbReference type="Gene3D" id="2.40.30.10">
    <property type="entry name" value="Translation factors"/>
    <property type="match status" value="1"/>
</dbReference>
<comment type="similarity">
    <text evidence="9">Belongs to the MnmA/TRMU family.</text>
</comment>
<dbReference type="InterPro" id="IPR023382">
    <property type="entry name" value="MnmA-like_central_sf"/>
</dbReference>
<dbReference type="EMBL" id="PDSL01000022">
    <property type="protein sequence ID" value="PIE34117.1"/>
    <property type="molecule type" value="Genomic_DNA"/>
</dbReference>
<comment type="function">
    <text evidence="9">Catalyzes the 2-thiolation of uridine at the wobble position (U34) of tRNA, leading to the formation of s(2)U34.</text>
</comment>
<feature type="site" description="Interaction with tRNA" evidence="9">
    <location>
        <position position="329"/>
    </location>
</feature>
<comment type="catalytic activity">
    <reaction evidence="8 9">
        <text>S-sulfanyl-L-cysteinyl-[protein] + uridine(34) in tRNA + AH2 + ATP = 2-thiouridine(34) in tRNA + L-cysteinyl-[protein] + A + AMP + diphosphate + H(+)</text>
        <dbReference type="Rhea" id="RHEA:47032"/>
        <dbReference type="Rhea" id="RHEA-COMP:10131"/>
        <dbReference type="Rhea" id="RHEA-COMP:11726"/>
        <dbReference type="Rhea" id="RHEA-COMP:11727"/>
        <dbReference type="Rhea" id="RHEA-COMP:11728"/>
        <dbReference type="ChEBI" id="CHEBI:13193"/>
        <dbReference type="ChEBI" id="CHEBI:15378"/>
        <dbReference type="ChEBI" id="CHEBI:17499"/>
        <dbReference type="ChEBI" id="CHEBI:29950"/>
        <dbReference type="ChEBI" id="CHEBI:30616"/>
        <dbReference type="ChEBI" id="CHEBI:33019"/>
        <dbReference type="ChEBI" id="CHEBI:61963"/>
        <dbReference type="ChEBI" id="CHEBI:65315"/>
        <dbReference type="ChEBI" id="CHEBI:87170"/>
        <dbReference type="ChEBI" id="CHEBI:456215"/>
        <dbReference type="EC" id="2.8.1.13"/>
    </reaction>
</comment>
<dbReference type="GO" id="GO:0005524">
    <property type="term" value="F:ATP binding"/>
    <property type="evidence" value="ECO:0007669"/>
    <property type="project" value="UniProtKB-KW"/>
</dbReference>
<evidence type="ECO:0000259" key="11">
    <source>
        <dbReference type="Pfam" id="PF20259"/>
    </source>
</evidence>
<evidence type="ECO:0000313" key="12">
    <source>
        <dbReference type="EMBL" id="PIE34117.1"/>
    </source>
</evidence>
<dbReference type="GO" id="GO:0103016">
    <property type="term" value="F:tRNA-uridine 2-sulfurtransferase activity"/>
    <property type="evidence" value="ECO:0007669"/>
    <property type="project" value="UniProtKB-EC"/>
</dbReference>
<dbReference type="InterPro" id="IPR046884">
    <property type="entry name" value="MnmA-like_central"/>
</dbReference>
<dbReference type="GO" id="GO:0000049">
    <property type="term" value="F:tRNA binding"/>
    <property type="evidence" value="ECO:0007669"/>
    <property type="project" value="UniProtKB-KW"/>
</dbReference>
<evidence type="ECO:0000313" key="13">
    <source>
        <dbReference type="Proteomes" id="UP000230914"/>
    </source>
</evidence>
<evidence type="ECO:0000259" key="10">
    <source>
        <dbReference type="Pfam" id="PF20258"/>
    </source>
</evidence>
<dbReference type="SUPFAM" id="SSF52402">
    <property type="entry name" value="Adenine nucleotide alpha hydrolases-like"/>
    <property type="match status" value="1"/>
</dbReference>
<evidence type="ECO:0000256" key="3">
    <source>
        <dbReference type="ARBA" id="ARBA00022694"/>
    </source>
</evidence>
<keyword evidence="1 9" id="KW-0820">tRNA-binding</keyword>
<dbReference type="PANTHER" id="PTHR11933:SF5">
    <property type="entry name" value="MITOCHONDRIAL TRNA-SPECIFIC 2-THIOURIDYLASE 1"/>
    <property type="match status" value="1"/>
</dbReference>
<evidence type="ECO:0000256" key="6">
    <source>
        <dbReference type="ARBA" id="ARBA00022884"/>
    </source>
</evidence>
<dbReference type="InterPro" id="IPR014729">
    <property type="entry name" value="Rossmann-like_a/b/a_fold"/>
</dbReference>
<dbReference type="NCBIfam" id="NF001138">
    <property type="entry name" value="PRK00143.1"/>
    <property type="match status" value="1"/>
</dbReference>
<dbReference type="NCBIfam" id="TIGR00420">
    <property type="entry name" value="trmU"/>
    <property type="match status" value="1"/>
</dbReference>
<dbReference type="GO" id="GO:0002143">
    <property type="term" value="P:tRNA wobble position uridine thiolation"/>
    <property type="evidence" value="ECO:0007669"/>
    <property type="project" value="TreeGrafter"/>
</dbReference>
<dbReference type="Pfam" id="PF20258">
    <property type="entry name" value="tRNA_Me_trans_C"/>
    <property type="match status" value="1"/>
</dbReference>
<evidence type="ECO:0000256" key="4">
    <source>
        <dbReference type="ARBA" id="ARBA00022741"/>
    </source>
</evidence>
<comment type="subcellular location">
    <subcellularLocation>
        <location evidence="9">Cytoplasm</location>
    </subcellularLocation>
</comment>
<dbReference type="Gene3D" id="2.30.30.280">
    <property type="entry name" value="Adenine nucleotide alpha hydrolases-like domains"/>
    <property type="match status" value="1"/>
</dbReference>
<dbReference type="InterPro" id="IPR004506">
    <property type="entry name" value="MnmA-like"/>
</dbReference>
<feature type="binding site" evidence="9">
    <location>
        <begin position="7"/>
        <end position="14"/>
    </location>
    <ligand>
        <name>ATP</name>
        <dbReference type="ChEBI" id="CHEBI:30616"/>
    </ligand>
</feature>
<organism evidence="12 13">
    <name type="scientific">Ilumatobacter coccineus</name>
    <dbReference type="NCBI Taxonomy" id="467094"/>
    <lineage>
        <taxon>Bacteria</taxon>
        <taxon>Bacillati</taxon>
        <taxon>Actinomycetota</taxon>
        <taxon>Acidimicrobiia</taxon>
        <taxon>Acidimicrobiales</taxon>
        <taxon>Ilumatobacteraceae</taxon>
        <taxon>Ilumatobacter</taxon>
    </lineage>
</organism>
<dbReference type="Gene3D" id="3.40.50.620">
    <property type="entry name" value="HUPs"/>
    <property type="match status" value="1"/>
</dbReference>
<keyword evidence="4 9" id="KW-0547">Nucleotide-binding</keyword>
<feature type="binding site" evidence="9">
    <location>
        <position position="121"/>
    </location>
    <ligand>
        <name>ATP</name>
        <dbReference type="ChEBI" id="CHEBI:30616"/>
    </ligand>
</feature>
<feature type="binding site" evidence="9">
    <location>
        <position position="33"/>
    </location>
    <ligand>
        <name>ATP</name>
        <dbReference type="ChEBI" id="CHEBI:30616"/>
    </ligand>
</feature>
<reference evidence="12 13" key="1">
    <citation type="submission" date="2017-10" db="EMBL/GenBank/DDBJ databases">
        <title>Novel microbial diversity and functional potential in the marine mammal oral microbiome.</title>
        <authorList>
            <person name="Dudek N.K."/>
            <person name="Sun C.L."/>
            <person name="Burstein D."/>
            <person name="Kantor R.S."/>
            <person name="Aliaga Goltsman D.S."/>
            <person name="Bik E.M."/>
            <person name="Thomas B.C."/>
            <person name="Banfield J.F."/>
            <person name="Relman D.A."/>
        </authorList>
    </citation>
    <scope>NUCLEOTIDE SEQUENCE [LARGE SCALE GENOMIC DNA]</scope>
    <source>
        <strain evidence="12">DOLJORAL78_61_10</strain>
    </source>
</reference>
<dbReference type="CDD" id="cd01998">
    <property type="entry name" value="MnmA_TRMU-like"/>
    <property type="match status" value="1"/>
</dbReference>
<dbReference type="Pfam" id="PF03054">
    <property type="entry name" value="tRNA_Me_trans"/>
    <property type="match status" value="1"/>
</dbReference>
<evidence type="ECO:0000256" key="1">
    <source>
        <dbReference type="ARBA" id="ARBA00022555"/>
    </source>
</evidence>
<feature type="active site" description="Nucleophile" evidence="9">
    <location>
        <position position="97"/>
    </location>
</feature>
<protein>
    <recommendedName>
        <fullName evidence="9">tRNA-specific 2-thiouridylase MnmA</fullName>
        <ecNumber evidence="9">2.8.1.13</ecNumber>
    </recommendedName>
</protein>
<dbReference type="HAMAP" id="MF_00144">
    <property type="entry name" value="tRNA_thiouridyl_MnmA"/>
    <property type="match status" value="1"/>
</dbReference>
<dbReference type="Pfam" id="PF20259">
    <property type="entry name" value="tRNA_Me_trans_M"/>
    <property type="match status" value="1"/>
</dbReference>
<dbReference type="PANTHER" id="PTHR11933">
    <property type="entry name" value="TRNA 5-METHYLAMINOMETHYL-2-THIOURIDYLATE -METHYLTRANSFERASE"/>
    <property type="match status" value="1"/>
</dbReference>
<evidence type="ECO:0000256" key="8">
    <source>
        <dbReference type="ARBA" id="ARBA00051542"/>
    </source>
</evidence>
<feature type="domain" description="tRNA-specific 2-thiouridylase MnmA-like C-terminal" evidence="10">
    <location>
        <begin position="274"/>
        <end position="347"/>
    </location>
</feature>
<evidence type="ECO:0000256" key="7">
    <source>
        <dbReference type="ARBA" id="ARBA00023157"/>
    </source>
</evidence>
<evidence type="ECO:0000256" key="2">
    <source>
        <dbReference type="ARBA" id="ARBA00022679"/>
    </source>
</evidence>
<gene>
    <name evidence="9" type="primary">mnmA</name>
    <name evidence="12" type="ORF">CSA55_01365</name>
</gene>
<dbReference type="AlphaFoldDB" id="A0A2G6KEM4"/>
<keyword evidence="9" id="KW-0963">Cytoplasm</keyword>
<feature type="disulfide bond" description="Alternate" evidence="9">
    <location>
        <begin position="97"/>
        <end position="194"/>
    </location>
</feature>
<dbReference type="Proteomes" id="UP000230914">
    <property type="component" value="Unassembled WGS sequence"/>
</dbReference>
<accession>A0A2G6KEM4</accession>
<keyword evidence="2 9" id="KW-0808">Transferase</keyword>
<keyword evidence="5 9" id="KW-0067">ATP-binding</keyword>
<feature type="active site" description="Cysteine persulfide intermediate" evidence="9">
    <location>
        <position position="194"/>
    </location>
</feature>
<keyword evidence="7 9" id="KW-1015">Disulfide bond</keyword>
<keyword evidence="6 9" id="KW-0694">RNA-binding</keyword>
<dbReference type="GO" id="GO:0005737">
    <property type="term" value="C:cytoplasm"/>
    <property type="evidence" value="ECO:0007669"/>
    <property type="project" value="UniProtKB-SubCell"/>
</dbReference>
<comment type="caution">
    <text evidence="9">Lacks conserved residue(s) required for the propagation of feature annotation.</text>
</comment>
<feature type="domain" description="tRNA-specific 2-thiouridylase MnmA-like central" evidence="11">
    <location>
        <begin position="204"/>
        <end position="266"/>
    </location>
</feature>
<feature type="region of interest" description="Interaction with tRNA" evidence="9">
    <location>
        <begin position="144"/>
        <end position="146"/>
    </location>
</feature>
<dbReference type="InterPro" id="IPR046885">
    <property type="entry name" value="MnmA-like_C"/>
</dbReference>
<feature type="site" description="Interaction with tRNA" evidence="9">
    <location>
        <position position="122"/>
    </location>
</feature>
<keyword evidence="3 9" id="KW-0819">tRNA processing</keyword>
<proteinExistence type="inferred from homology"/>
<evidence type="ECO:0000256" key="5">
    <source>
        <dbReference type="ARBA" id="ARBA00022840"/>
    </source>
</evidence>